<dbReference type="AlphaFoldDB" id="A0A7X6R0K3"/>
<dbReference type="RefSeq" id="WP_168631458.1">
    <property type="nucleotide sequence ID" value="NZ_BONL01000036.1"/>
</dbReference>
<dbReference type="Pfam" id="PF12840">
    <property type="entry name" value="HTH_20"/>
    <property type="match status" value="1"/>
</dbReference>
<evidence type="ECO:0000259" key="1">
    <source>
        <dbReference type="SMART" id="SM00418"/>
    </source>
</evidence>
<dbReference type="SMART" id="SM00418">
    <property type="entry name" value="HTH_ARSR"/>
    <property type="match status" value="1"/>
</dbReference>
<dbReference type="EMBL" id="JAAXOX010000014">
    <property type="protein sequence ID" value="NKY24323.1"/>
    <property type="molecule type" value="Genomic_DNA"/>
</dbReference>
<dbReference type="InterPro" id="IPR011991">
    <property type="entry name" value="ArsR-like_HTH"/>
</dbReference>
<accession>A0A7X6R0K3</accession>
<gene>
    <name evidence="2" type="ORF">HGA03_16775</name>
</gene>
<dbReference type="GO" id="GO:0003700">
    <property type="term" value="F:DNA-binding transcription factor activity"/>
    <property type="evidence" value="ECO:0007669"/>
    <property type="project" value="InterPro"/>
</dbReference>
<dbReference type="InterPro" id="IPR001845">
    <property type="entry name" value="HTH_ArsR_DNA-bd_dom"/>
</dbReference>
<dbReference type="Proteomes" id="UP000581206">
    <property type="component" value="Unassembled WGS sequence"/>
</dbReference>
<dbReference type="InterPro" id="IPR036390">
    <property type="entry name" value="WH_DNA-bd_sf"/>
</dbReference>
<feature type="domain" description="HTH arsR-type" evidence="1">
    <location>
        <begin position="17"/>
        <end position="101"/>
    </location>
</feature>
<dbReference type="Gene3D" id="1.10.10.10">
    <property type="entry name" value="Winged helix-like DNA-binding domain superfamily/Winged helix DNA-binding domain"/>
    <property type="match status" value="1"/>
</dbReference>
<sequence>MPRFVRPATPLTSREAAMLYAIDMPLAQSILRELSSRGPLLRAEIADGLGVSASSLRLHLEQLENAGIIQADVPAGQRRGRSVRYSVRVKGVVDAVDTLLAFVLTTNEYRVARHHDPRGDARGSDN</sequence>
<proteinExistence type="predicted"/>
<evidence type="ECO:0000313" key="3">
    <source>
        <dbReference type="Proteomes" id="UP000581206"/>
    </source>
</evidence>
<reference evidence="2 3" key="1">
    <citation type="submission" date="2020-04" db="EMBL/GenBank/DDBJ databases">
        <title>MicrobeNet Type strains.</title>
        <authorList>
            <person name="Nicholson A.C."/>
        </authorList>
    </citation>
    <scope>NUCLEOTIDE SEQUENCE [LARGE SCALE GENOMIC DNA]</scope>
    <source>
        <strain evidence="2 3">ATCC BAA-788</strain>
    </source>
</reference>
<name>A0A7X6R0K3_9CELL</name>
<keyword evidence="3" id="KW-1185">Reference proteome</keyword>
<comment type="caution">
    <text evidence="2">The sequence shown here is derived from an EMBL/GenBank/DDBJ whole genome shotgun (WGS) entry which is preliminary data.</text>
</comment>
<dbReference type="CDD" id="cd00090">
    <property type="entry name" value="HTH_ARSR"/>
    <property type="match status" value="1"/>
</dbReference>
<evidence type="ECO:0000313" key="2">
    <source>
        <dbReference type="EMBL" id="NKY24323.1"/>
    </source>
</evidence>
<dbReference type="SUPFAM" id="SSF46785">
    <property type="entry name" value="Winged helix' DNA-binding domain"/>
    <property type="match status" value="1"/>
</dbReference>
<protein>
    <submittedName>
        <fullName evidence="2">Helix-turn-helix transcriptional regulator</fullName>
    </submittedName>
</protein>
<dbReference type="InterPro" id="IPR036388">
    <property type="entry name" value="WH-like_DNA-bd_sf"/>
</dbReference>
<organism evidence="2 3">
    <name type="scientific">Cellulomonas denverensis</name>
    <dbReference type="NCBI Taxonomy" id="264297"/>
    <lineage>
        <taxon>Bacteria</taxon>
        <taxon>Bacillati</taxon>
        <taxon>Actinomycetota</taxon>
        <taxon>Actinomycetes</taxon>
        <taxon>Micrococcales</taxon>
        <taxon>Cellulomonadaceae</taxon>
        <taxon>Cellulomonas</taxon>
    </lineage>
</organism>